<gene>
    <name evidence="4" type="ORF">H9Q72_001634</name>
</gene>
<dbReference type="PROSITE" id="PS50837">
    <property type="entry name" value="NACHT"/>
    <property type="match status" value="1"/>
</dbReference>
<keyword evidence="1" id="KW-0677">Repeat</keyword>
<evidence type="ECO:0000256" key="1">
    <source>
        <dbReference type="ARBA" id="ARBA00022737"/>
    </source>
</evidence>
<keyword evidence="2" id="KW-0472">Membrane</keyword>
<dbReference type="InterPro" id="IPR055530">
    <property type="entry name" value="DUF7104"/>
</dbReference>
<reference evidence="4" key="1">
    <citation type="journal article" date="2020" name="bioRxiv">
        <title>Historical genomics reveals the evolutionary mechanisms behind multiple outbreaks of the host-specific coffee wilt pathogen Fusarium xylarioides.</title>
        <authorList>
            <person name="Peck D."/>
            <person name="Nowell R.W."/>
            <person name="Flood J."/>
            <person name="Ryan M.J."/>
            <person name="Barraclough T.G."/>
        </authorList>
    </citation>
    <scope>NUCLEOTIDE SEQUENCE</scope>
    <source>
        <strain evidence="4">IMI 127659i</strain>
    </source>
</reference>
<dbReference type="InterPro" id="IPR027417">
    <property type="entry name" value="P-loop_NTPase"/>
</dbReference>
<organism evidence="4 5">
    <name type="scientific">Fusarium xylarioides</name>
    <dbReference type="NCBI Taxonomy" id="221167"/>
    <lineage>
        <taxon>Eukaryota</taxon>
        <taxon>Fungi</taxon>
        <taxon>Dikarya</taxon>
        <taxon>Ascomycota</taxon>
        <taxon>Pezizomycotina</taxon>
        <taxon>Sordariomycetes</taxon>
        <taxon>Hypocreomycetidae</taxon>
        <taxon>Hypocreales</taxon>
        <taxon>Nectriaceae</taxon>
        <taxon>Fusarium</taxon>
        <taxon>Fusarium fujikuroi species complex</taxon>
    </lineage>
</organism>
<dbReference type="Gene3D" id="3.40.50.300">
    <property type="entry name" value="P-loop containing nucleotide triphosphate hydrolases"/>
    <property type="match status" value="1"/>
</dbReference>
<dbReference type="Pfam" id="PF24883">
    <property type="entry name" value="NPHP3_N"/>
    <property type="match status" value="1"/>
</dbReference>
<sequence length="1611" mass="182335">MSSGDLWSKAIADLGDKLPPDNFKHPENKTLQDLLENTKLSRERLVNKSWSFKRKKGEVVYVRDLLAKASKWIKHFMSVVDISVQCDPIHAGLPWAGVRFLLIVATGDLETYQSLLDQTVDIMEIICRNAIVESFLDDVQSQAGEKLRDGLVKLYTSILTYLAKANSYYKQDRFKSFFKNGLLASSEFESAFEDIEKAQADIDRAVDFLSLQEQLHTNSQLKQMIETFNAPVNRWDETLHAITDHRKEEDRRETLRWISDIKYEQHHEQANSEVLRGTGQWLLQDALFVRWKSECASSILWLYGIPGSGKSKLASIVIEDAIEAFQQKQAPHPAYFYCSCNTAEPERSDPTRILASIARQLSTPQRGGPILEPAIKEYEKQKKSDFMSGPLRLEKSKALVLDLLQKYNSATIVLDALDEINPKTRETLLEILEDLLNESPCLLKLFVTSREHRDITYKLNKYPNLHLSSERNTADINLYIESETTRLIKKGCLLRDSNRKGELCRLIIDTLKLKAQGMFRLASLQLNDLRGQGTDRAIEERLPQLPRTLEETYNEILDKIQNMVTIADRQYARNALSLLLCARKQLKSEEFLTLVSTTEGGSPYPISHGQLLQICPEFVMFDSGVDTFRFSHLTVREFLEVQEFYGSTSSNAVAAEACLSMLFERATQTSIETLFEYPYLFWAEHARAASPERSSRLGELLRRFLGDEKTGSSFYRWHTTVEEILEPIDSFQLLDYDARLRLNSALAYVPRVLLTVSAYDLFGTLSPEQWTELAHKPSKNREGKSHHEVILRYGNSESLEWLYQNDSSFEVTEKSIEAAARNSVHGKEIVAFLLANRTRTDIQITNGMVRAAASNRNSGEDIMALLLENDAIKIIITEEITDAIAENFGRTTFQQLCDRAAGGISIGEGAFIAAAENRQYSEEITAMLLEQSEGEIIVPETTISIMAAAVRGKEILELLFGHPRVRILVTEDVLKTGAKDRFMNEEAWTYLLKKRGPEVLMNEDIVKYAATNPRMGNKLIKRLLDECGPIIPTTPAVVNAIVGHLDKPTIELYLNMTGAIMRITKALIDKAAENPFNQMDELALLLERGIIEDEKIEELMPSIVRGCSVTTFQEFLHRTGTQIQINEQIVEGAAQHKFYQVEMLALLLERQGGGIPITDLVIESALRHDGDHPETLDLLVEKSADTIPMTTRSITMIARLGSVSAFQKLMDQRASDVPFAGEVIEAISFASRNREERYRILFEKGIVTTGAVSEVTKSALSHMGPSILKQFIDQNEIDIEITEENVLAAAKNWGNQSDVMKLMLERRDRSVPISERTIIAIANYFEVVILQQIFDEGDTNIRISQELLQAAAANYPYGEEVVSFLLDKQVEDLPVTEEIVEAAANNWLTGKDVLALLLERQDGMIPVTDKSLYTMIGNWNGIGMLMLVLERCRPKISVTEQVIEEAARNSTEALETLLERRGKDFEMTERIVNAIAGKGWLDKRRLAVLLDKCGPEIHITEHTVERILRNKYESVEILALFLQRGISIPVTEEILAQARESIYSPALVMQFSHFADMQDDALNLVGEGKQQEETNGSDAQRDPIIELRGYWTYFCLFSLFVILLSHYLVTL</sequence>
<dbReference type="PANTHER" id="PTHR10039">
    <property type="entry name" value="AMELOGENIN"/>
    <property type="match status" value="1"/>
</dbReference>
<dbReference type="InterPro" id="IPR056125">
    <property type="entry name" value="DUF7708"/>
</dbReference>
<evidence type="ECO:0000256" key="2">
    <source>
        <dbReference type="SAM" id="Phobius"/>
    </source>
</evidence>
<dbReference type="OrthoDB" id="7464126at2759"/>
<feature type="transmembrane region" description="Helical" evidence="2">
    <location>
        <begin position="1590"/>
        <end position="1609"/>
    </location>
</feature>
<protein>
    <recommendedName>
        <fullName evidence="3">NACHT domain-containing protein</fullName>
    </recommendedName>
</protein>
<dbReference type="PANTHER" id="PTHR10039:SF15">
    <property type="entry name" value="NACHT DOMAIN-CONTAINING PROTEIN"/>
    <property type="match status" value="1"/>
</dbReference>
<keyword evidence="5" id="KW-1185">Reference proteome</keyword>
<dbReference type="Pfam" id="PF24809">
    <property type="entry name" value="DUF7708"/>
    <property type="match status" value="1"/>
</dbReference>
<accession>A0A9P7IA70</accession>
<dbReference type="EMBL" id="JADFTT010000029">
    <property type="protein sequence ID" value="KAG5772021.1"/>
    <property type="molecule type" value="Genomic_DNA"/>
</dbReference>
<comment type="caution">
    <text evidence="4">The sequence shown here is derived from an EMBL/GenBank/DDBJ whole genome shotgun (WGS) entry which is preliminary data.</text>
</comment>
<reference evidence="4" key="2">
    <citation type="submission" date="2020-10" db="EMBL/GenBank/DDBJ databases">
        <authorList>
            <person name="Peck L.D."/>
            <person name="Nowell R.W."/>
            <person name="Flood J."/>
            <person name="Ryan M.J."/>
            <person name="Barraclough T.G."/>
        </authorList>
    </citation>
    <scope>NUCLEOTIDE SEQUENCE</scope>
    <source>
        <strain evidence="4">IMI 127659i</strain>
    </source>
</reference>
<evidence type="ECO:0000313" key="5">
    <source>
        <dbReference type="Proteomes" id="UP000750502"/>
    </source>
</evidence>
<evidence type="ECO:0000313" key="4">
    <source>
        <dbReference type="EMBL" id="KAG5772021.1"/>
    </source>
</evidence>
<dbReference type="SUPFAM" id="SSF52540">
    <property type="entry name" value="P-loop containing nucleoside triphosphate hydrolases"/>
    <property type="match status" value="1"/>
</dbReference>
<keyword evidence="2" id="KW-0812">Transmembrane</keyword>
<name>A0A9P7IA70_9HYPO</name>
<feature type="domain" description="NACHT" evidence="3">
    <location>
        <begin position="298"/>
        <end position="450"/>
    </location>
</feature>
<dbReference type="Pfam" id="PF23397">
    <property type="entry name" value="DUF7104"/>
    <property type="match status" value="10"/>
</dbReference>
<dbReference type="Gene3D" id="1.20.5.340">
    <property type="match status" value="2"/>
</dbReference>
<proteinExistence type="predicted"/>
<dbReference type="InterPro" id="IPR056884">
    <property type="entry name" value="NPHP3-like_N"/>
</dbReference>
<dbReference type="Proteomes" id="UP000750502">
    <property type="component" value="Unassembled WGS sequence"/>
</dbReference>
<keyword evidence="2" id="KW-1133">Transmembrane helix</keyword>
<dbReference type="InterPro" id="IPR007111">
    <property type="entry name" value="NACHT_NTPase"/>
</dbReference>
<evidence type="ECO:0000259" key="3">
    <source>
        <dbReference type="PROSITE" id="PS50837"/>
    </source>
</evidence>